<keyword evidence="2" id="KW-1185">Reference proteome</keyword>
<dbReference type="Proteomes" id="UP000887226">
    <property type="component" value="Unassembled WGS sequence"/>
</dbReference>
<gene>
    <name evidence="1" type="ORF">BJ878DRAFT_543303</name>
</gene>
<name>A0A9P8CFJ0_9HELO</name>
<organism evidence="1 2">
    <name type="scientific">Calycina marina</name>
    <dbReference type="NCBI Taxonomy" id="1763456"/>
    <lineage>
        <taxon>Eukaryota</taxon>
        <taxon>Fungi</taxon>
        <taxon>Dikarya</taxon>
        <taxon>Ascomycota</taxon>
        <taxon>Pezizomycotina</taxon>
        <taxon>Leotiomycetes</taxon>
        <taxon>Helotiales</taxon>
        <taxon>Pezizellaceae</taxon>
        <taxon>Calycina</taxon>
    </lineage>
</organism>
<dbReference type="AlphaFoldDB" id="A0A9P8CFJ0"/>
<protein>
    <submittedName>
        <fullName evidence="1">Uncharacterized protein</fullName>
    </submittedName>
</protein>
<dbReference type="OrthoDB" id="67027at2759"/>
<comment type="caution">
    <text evidence="1">The sequence shown here is derived from an EMBL/GenBank/DDBJ whole genome shotgun (WGS) entry which is preliminary data.</text>
</comment>
<reference evidence="1" key="1">
    <citation type="journal article" date="2021" name="IMA Fungus">
        <title>Genomic characterization of three marine fungi, including Emericellopsis atlantica sp. nov. with signatures of a generalist lifestyle and marine biomass degradation.</title>
        <authorList>
            <person name="Hagestad O.C."/>
            <person name="Hou L."/>
            <person name="Andersen J.H."/>
            <person name="Hansen E.H."/>
            <person name="Altermark B."/>
            <person name="Li C."/>
            <person name="Kuhnert E."/>
            <person name="Cox R.J."/>
            <person name="Crous P.W."/>
            <person name="Spatafora J.W."/>
            <person name="Lail K."/>
            <person name="Amirebrahimi M."/>
            <person name="Lipzen A."/>
            <person name="Pangilinan J."/>
            <person name="Andreopoulos W."/>
            <person name="Hayes R.D."/>
            <person name="Ng V."/>
            <person name="Grigoriev I.V."/>
            <person name="Jackson S.A."/>
            <person name="Sutton T.D.S."/>
            <person name="Dobson A.D.W."/>
            <person name="Rama T."/>
        </authorList>
    </citation>
    <scope>NUCLEOTIDE SEQUENCE</scope>
    <source>
        <strain evidence="1">TRa3180A</strain>
    </source>
</reference>
<sequence length="122" mass="13106">MAQVGKVALILSLTEDAYAIGLYKRMYLCLAPPIPQKPSGCITKLQGPNAKPAKNDMGSGDWSAYLNAKGVKAVIGAVHMDGGQQAVSKVALDLGNRYGALIFIMVASEAKRLREILRIQNY</sequence>
<dbReference type="EMBL" id="MU253981">
    <property type="protein sequence ID" value="KAG9243391.1"/>
    <property type="molecule type" value="Genomic_DNA"/>
</dbReference>
<proteinExistence type="predicted"/>
<accession>A0A9P8CFJ0</accession>
<evidence type="ECO:0000313" key="2">
    <source>
        <dbReference type="Proteomes" id="UP000887226"/>
    </source>
</evidence>
<evidence type="ECO:0000313" key="1">
    <source>
        <dbReference type="EMBL" id="KAG9243391.1"/>
    </source>
</evidence>